<gene>
    <name evidence="4" type="ORF">LH29_19345</name>
</gene>
<dbReference type="EMBL" id="JRHC01000005">
    <property type="protein sequence ID" value="KJF42689.1"/>
    <property type="molecule type" value="Genomic_DNA"/>
</dbReference>
<evidence type="ECO:0000256" key="1">
    <source>
        <dbReference type="PROSITE-ProRule" id="PRU00339"/>
    </source>
</evidence>
<comment type="caution">
    <text evidence="4">The sequence shown here is derived from an EMBL/GenBank/DDBJ whole genome shotgun (WGS) entry which is preliminary data.</text>
</comment>
<keyword evidence="5" id="KW-1185">Reference proteome</keyword>
<keyword evidence="2" id="KW-1133">Transmembrane helix</keyword>
<keyword evidence="2" id="KW-0472">Membrane</keyword>
<evidence type="ECO:0000313" key="5">
    <source>
        <dbReference type="Proteomes" id="UP000032544"/>
    </source>
</evidence>
<evidence type="ECO:0000313" key="4">
    <source>
        <dbReference type="EMBL" id="KJF42689.1"/>
    </source>
</evidence>
<keyword evidence="1" id="KW-0802">TPR repeat</keyword>
<feature type="chain" id="PRO_5002330640" evidence="3">
    <location>
        <begin position="28"/>
        <end position="260"/>
    </location>
</feature>
<dbReference type="SUPFAM" id="SSF48452">
    <property type="entry name" value="TPR-like"/>
    <property type="match status" value="1"/>
</dbReference>
<dbReference type="AlphaFoldDB" id="A0A0D8J7B6"/>
<evidence type="ECO:0000256" key="3">
    <source>
        <dbReference type="SAM" id="SignalP"/>
    </source>
</evidence>
<dbReference type="InterPro" id="IPR011990">
    <property type="entry name" value="TPR-like_helical_dom_sf"/>
</dbReference>
<sequence length="260" mass="29638">MKNKLNARTMKRILIFILLIAPFFAFAQETNEQLWEKANAYYTTEEYQQAVSAYEQILATGEESAKVYFNLGNAYFKTGDINNAILNYERAKVLAPHDEDIAFNLQVANQYVVTQIEELPKPFFLRWKNSVINKYPADTWAYISIVSFVLFLLLLGGFFFSKTVAVKRLSFWFGIVAVLLSVFAVSHAAQQKARINNRNTAIVFCPRVTVKSSPSETGTDLFLIYEGLKLEITDQLDSWTEIKLADGNQGWLPDSCIVRI</sequence>
<dbReference type="PROSITE" id="PS50005">
    <property type="entry name" value="TPR"/>
    <property type="match status" value="1"/>
</dbReference>
<organism evidence="4 5">
    <name type="scientific">Draconibacterium sediminis</name>
    <dbReference type="NCBI Taxonomy" id="1544798"/>
    <lineage>
        <taxon>Bacteria</taxon>
        <taxon>Pseudomonadati</taxon>
        <taxon>Bacteroidota</taxon>
        <taxon>Bacteroidia</taxon>
        <taxon>Marinilabiliales</taxon>
        <taxon>Prolixibacteraceae</taxon>
        <taxon>Draconibacterium</taxon>
    </lineage>
</organism>
<dbReference type="Gene3D" id="2.30.30.40">
    <property type="entry name" value="SH3 Domains"/>
    <property type="match status" value="1"/>
</dbReference>
<feature type="repeat" description="TPR" evidence="1">
    <location>
        <begin position="65"/>
        <end position="98"/>
    </location>
</feature>
<feature type="transmembrane region" description="Helical" evidence="2">
    <location>
        <begin position="140"/>
        <end position="160"/>
    </location>
</feature>
<keyword evidence="3" id="KW-0732">Signal</keyword>
<evidence type="ECO:0000256" key="2">
    <source>
        <dbReference type="SAM" id="Phobius"/>
    </source>
</evidence>
<dbReference type="STRING" id="1544798.LH29_19345"/>
<feature type="transmembrane region" description="Helical" evidence="2">
    <location>
        <begin position="169"/>
        <end position="189"/>
    </location>
</feature>
<accession>A0A0D8J7B6</accession>
<proteinExistence type="predicted"/>
<feature type="signal peptide" evidence="3">
    <location>
        <begin position="1"/>
        <end position="27"/>
    </location>
</feature>
<dbReference type="PROSITE" id="PS50293">
    <property type="entry name" value="TPR_REGION"/>
    <property type="match status" value="1"/>
</dbReference>
<dbReference type="Proteomes" id="UP000032544">
    <property type="component" value="Unassembled WGS sequence"/>
</dbReference>
<reference evidence="4 5" key="1">
    <citation type="submission" date="2014-09" db="EMBL/GenBank/DDBJ databases">
        <title>Draft Genome Sequence of Draconibacterium sp. JN14CK-3.</title>
        <authorList>
            <person name="Dong C."/>
            <person name="Lai Q."/>
            <person name="Shao Z."/>
        </authorList>
    </citation>
    <scope>NUCLEOTIDE SEQUENCE [LARGE SCALE GENOMIC DNA]</scope>
    <source>
        <strain evidence="4 5">JN14CK-3</strain>
    </source>
</reference>
<dbReference type="SMART" id="SM00028">
    <property type="entry name" value="TPR"/>
    <property type="match status" value="2"/>
</dbReference>
<dbReference type="Gene3D" id="1.25.40.10">
    <property type="entry name" value="Tetratricopeptide repeat domain"/>
    <property type="match status" value="1"/>
</dbReference>
<name>A0A0D8J7B6_9BACT</name>
<dbReference type="InterPro" id="IPR019734">
    <property type="entry name" value="TPR_rpt"/>
</dbReference>
<keyword evidence="2" id="KW-0812">Transmembrane</keyword>
<dbReference type="Pfam" id="PF13432">
    <property type="entry name" value="TPR_16"/>
    <property type="match status" value="1"/>
</dbReference>
<protein>
    <submittedName>
        <fullName evidence="4">Uncharacterized protein</fullName>
    </submittedName>
</protein>